<dbReference type="HAMAP" id="MF_01569">
    <property type="entry name" value="Pro_tRNA_synth_type1"/>
    <property type="match status" value="1"/>
</dbReference>
<dbReference type="InterPro" id="IPR006195">
    <property type="entry name" value="aa-tRNA-synth_II"/>
</dbReference>
<accession>A0A0F9R278</accession>
<keyword evidence="7" id="KW-0547">Nucleotide-binding</keyword>
<proteinExistence type="inferred from homology"/>
<dbReference type="InterPro" id="IPR036621">
    <property type="entry name" value="Anticodon-bd_dom_sf"/>
</dbReference>
<sequence>MRLSNYFAPTLREAPAEAEIISHKLLIRAGMIKKVAAGIYSFLPNGKRVLDKVENIIREEMNAAGAREVLMPVLQPADLWQKTGRWDEYGPEMMRVKDRNERDFALGPTHEELITSIVAAEVRSYKELPQNLYQIQVKFRDEIRPRFGLMRAREFIMKDAYSFHTSQESLQETYDKMSVAYSNIVKRCGLKFKAVKAEAGLIGGDASEEFMVLASTGEDMILYCNKCEYGANIEQAKALRDYKEEKEKSESLKEVDTPGKKSIGEVSEFLNVEPERLAKTLVYLCDSEPVLVVLPGDREANENKIKRATECKEIRLFNEDDFDKYEDLVEGYVGPMDQKYKIIVDEDIVKIKNMIIGANKNDTHLINVNYDRDFKAEIVADIKYACEGDICPSCAGNLGDARGIEVGHIFQLGTKYSEAMGATYVDENGKNNPMLMGCYGIGVTRMISAAIEQNHDEKGIIWPKNIAPFEVVIVQTDMKDEKLNKASQELYNKLVDKDFEVVYDDRSERAGVKFADADLIGYPVQVVFGKTYINDGKVELKIRDGHKKENLVFEDCIETISKILR</sequence>
<dbReference type="PRINTS" id="PR01046">
    <property type="entry name" value="TRNASYNTHPRO"/>
</dbReference>
<dbReference type="PIRSF" id="PIRSF001535">
    <property type="entry name" value="ProRS_1"/>
    <property type="match status" value="1"/>
</dbReference>
<dbReference type="NCBIfam" id="NF006625">
    <property type="entry name" value="PRK09194.1"/>
    <property type="match status" value="1"/>
</dbReference>
<dbReference type="EC" id="6.1.1.15" evidence="3"/>
<dbReference type="FunFam" id="3.40.50.800:FF:000032">
    <property type="entry name" value="Proline--tRNA ligase"/>
    <property type="match status" value="1"/>
</dbReference>
<dbReference type="GO" id="GO:0004827">
    <property type="term" value="F:proline-tRNA ligase activity"/>
    <property type="evidence" value="ECO:0007669"/>
    <property type="project" value="UniProtKB-EC"/>
</dbReference>
<evidence type="ECO:0000256" key="4">
    <source>
        <dbReference type="ARBA" id="ARBA00019110"/>
    </source>
</evidence>
<evidence type="ECO:0000256" key="5">
    <source>
        <dbReference type="ARBA" id="ARBA00022490"/>
    </source>
</evidence>
<dbReference type="InterPro" id="IPR044140">
    <property type="entry name" value="ProRS_anticodon_short"/>
</dbReference>
<dbReference type="SUPFAM" id="SSF55826">
    <property type="entry name" value="YbaK/ProRS associated domain"/>
    <property type="match status" value="1"/>
</dbReference>
<dbReference type="InterPro" id="IPR004500">
    <property type="entry name" value="Pro-tRNA-synth_IIa_bac-type"/>
</dbReference>
<gene>
    <name evidence="14" type="ORF">LCGC14_0649060</name>
</gene>
<dbReference type="SUPFAM" id="SSF55681">
    <property type="entry name" value="Class II aaRS and biotin synthetases"/>
    <property type="match status" value="1"/>
</dbReference>
<dbReference type="Gene3D" id="3.30.930.10">
    <property type="entry name" value="Bira Bifunctional Protein, Domain 2"/>
    <property type="match status" value="2"/>
</dbReference>
<comment type="subcellular location">
    <subcellularLocation>
        <location evidence="1">Cytoplasm</location>
    </subcellularLocation>
</comment>
<dbReference type="EMBL" id="LAZR01001201">
    <property type="protein sequence ID" value="KKN48829.1"/>
    <property type="molecule type" value="Genomic_DNA"/>
</dbReference>
<dbReference type="GO" id="GO:0005524">
    <property type="term" value="F:ATP binding"/>
    <property type="evidence" value="ECO:0007669"/>
    <property type="project" value="UniProtKB-KW"/>
</dbReference>
<keyword evidence="10" id="KW-0030">Aminoacyl-tRNA synthetase</keyword>
<dbReference type="FunFam" id="3.30.930.10:FF:000065">
    <property type="entry name" value="Proline--tRNA ligase"/>
    <property type="match status" value="1"/>
</dbReference>
<dbReference type="Gene3D" id="3.40.50.800">
    <property type="entry name" value="Anticodon-binding domain"/>
    <property type="match status" value="1"/>
</dbReference>
<dbReference type="InterPro" id="IPR050062">
    <property type="entry name" value="Pro-tRNA_synthetase"/>
</dbReference>
<dbReference type="FunFam" id="3.30.930.10:FF:000066">
    <property type="entry name" value="Proline--tRNA ligase"/>
    <property type="match status" value="1"/>
</dbReference>
<dbReference type="Pfam" id="PF03129">
    <property type="entry name" value="HGTP_anticodon"/>
    <property type="match status" value="1"/>
</dbReference>
<dbReference type="Pfam" id="PF00587">
    <property type="entry name" value="tRNA-synt_2b"/>
    <property type="match status" value="1"/>
</dbReference>
<protein>
    <recommendedName>
        <fullName evidence="4">Proline--tRNA ligase</fullName>
        <ecNumber evidence="3">6.1.1.15</ecNumber>
    </recommendedName>
    <alternativeName>
        <fullName evidence="11">Prolyl-tRNA synthetase</fullName>
    </alternativeName>
</protein>
<evidence type="ECO:0000256" key="2">
    <source>
        <dbReference type="ARBA" id="ARBA00011738"/>
    </source>
</evidence>
<dbReference type="InterPro" id="IPR007214">
    <property type="entry name" value="YbaK/aa-tRNA-synth-assoc-dom"/>
</dbReference>
<evidence type="ECO:0000256" key="7">
    <source>
        <dbReference type="ARBA" id="ARBA00022741"/>
    </source>
</evidence>
<evidence type="ECO:0000256" key="8">
    <source>
        <dbReference type="ARBA" id="ARBA00022840"/>
    </source>
</evidence>
<organism evidence="14">
    <name type="scientific">marine sediment metagenome</name>
    <dbReference type="NCBI Taxonomy" id="412755"/>
    <lineage>
        <taxon>unclassified sequences</taxon>
        <taxon>metagenomes</taxon>
        <taxon>ecological metagenomes</taxon>
    </lineage>
</organism>
<evidence type="ECO:0000256" key="9">
    <source>
        <dbReference type="ARBA" id="ARBA00022917"/>
    </source>
</evidence>
<dbReference type="AlphaFoldDB" id="A0A0F9R278"/>
<evidence type="ECO:0000256" key="12">
    <source>
        <dbReference type="ARBA" id="ARBA00047671"/>
    </source>
</evidence>
<name>A0A0F9R278_9ZZZZ</name>
<dbReference type="GO" id="GO:0005829">
    <property type="term" value="C:cytosol"/>
    <property type="evidence" value="ECO:0007669"/>
    <property type="project" value="TreeGrafter"/>
</dbReference>
<evidence type="ECO:0000256" key="10">
    <source>
        <dbReference type="ARBA" id="ARBA00023146"/>
    </source>
</evidence>
<evidence type="ECO:0000313" key="14">
    <source>
        <dbReference type="EMBL" id="KKN48829.1"/>
    </source>
</evidence>
<dbReference type="CDD" id="cd00861">
    <property type="entry name" value="ProRS_anticodon_short"/>
    <property type="match status" value="1"/>
</dbReference>
<keyword evidence="5" id="KW-0963">Cytoplasm</keyword>
<dbReference type="NCBIfam" id="TIGR00409">
    <property type="entry name" value="proS_fam_II"/>
    <property type="match status" value="1"/>
</dbReference>
<evidence type="ECO:0000256" key="11">
    <source>
        <dbReference type="ARBA" id="ARBA00029731"/>
    </source>
</evidence>
<dbReference type="PROSITE" id="PS50862">
    <property type="entry name" value="AA_TRNA_LIGASE_II"/>
    <property type="match status" value="1"/>
</dbReference>
<dbReference type="GO" id="GO:0002161">
    <property type="term" value="F:aminoacyl-tRNA deacylase activity"/>
    <property type="evidence" value="ECO:0007669"/>
    <property type="project" value="InterPro"/>
</dbReference>
<dbReference type="InterPro" id="IPR036754">
    <property type="entry name" value="YbaK/aa-tRNA-synt-asso_dom_sf"/>
</dbReference>
<dbReference type="InterPro" id="IPR045864">
    <property type="entry name" value="aa-tRNA-synth_II/BPL/LPL"/>
</dbReference>
<dbReference type="InterPro" id="IPR004154">
    <property type="entry name" value="Anticodon-bd"/>
</dbReference>
<dbReference type="InterPro" id="IPR023717">
    <property type="entry name" value="Pro-tRNA-Synthase_IIa_type1"/>
</dbReference>
<keyword evidence="8" id="KW-0067">ATP-binding</keyword>
<dbReference type="CDD" id="cd04334">
    <property type="entry name" value="ProRS-INS"/>
    <property type="match status" value="1"/>
</dbReference>
<evidence type="ECO:0000256" key="6">
    <source>
        <dbReference type="ARBA" id="ARBA00022598"/>
    </source>
</evidence>
<keyword evidence="9" id="KW-0648">Protein biosynthesis</keyword>
<dbReference type="CDD" id="cd00779">
    <property type="entry name" value="ProRS_core_prok"/>
    <property type="match status" value="1"/>
</dbReference>
<dbReference type="InterPro" id="IPR002314">
    <property type="entry name" value="aa-tRNA-synt_IIb"/>
</dbReference>
<dbReference type="GO" id="GO:0006433">
    <property type="term" value="P:prolyl-tRNA aminoacylation"/>
    <property type="evidence" value="ECO:0007669"/>
    <property type="project" value="InterPro"/>
</dbReference>
<comment type="caution">
    <text evidence="14">The sequence shown here is derived from an EMBL/GenBank/DDBJ whole genome shotgun (WGS) entry which is preliminary data.</text>
</comment>
<keyword evidence="6" id="KW-0436">Ligase</keyword>
<comment type="subunit">
    <text evidence="2">Homodimer.</text>
</comment>
<dbReference type="SUPFAM" id="SSF52954">
    <property type="entry name" value="Class II aaRS ABD-related"/>
    <property type="match status" value="1"/>
</dbReference>
<dbReference type="PANTHER" id="PTHR42753">
    <property type="entry name" value="MITOCHONDRIAL RIBOSOME PROTEIN L39/PROLYL-TRNA LIGASE FAMILY MEMBER"/>
    <property type="match status" value="1"/>
</dbReference>
<comment type="catalytic activity">
    <reaction evidence="12">
        <text>tRNA(Pro) + L-proline + ATP = L-prolyl-tRNA(Pro) + AMP + diphosphate</text>
        <dbReference type="Rhea" id="RHEA:14305"/>
        <dbReference type="Rhea" id="RHEA-COMP:9700"/>
        <dbReference type="Rhea" id="RHEA-COMP:9702"/>
        <dbReference type="ChEBI" id="CHEBI:30616"/>
        <dbReference type="ChEBI" id="CHEBI:33019"/>
        <dbReference type="ChEBI" id="CHEBI:60039"/>
        <dbReference type="ChEBI" id="CHEBI:78442"/>
        <dbReference type="ChEBI" id="CHEBI:78532"/>
        <dbReference type="ChEBI" id="CHEBI:456215"/>
        <dbReference type="EC" id="6.1.1.15"/>
    </reaction>
</comment>
<reference evidence="14" key="1">
    <citation type="journal article" date="2015" name="Nature">
        <title>Complex archaea that bridge the gap between prokaryotes and eukaryotes.</title>
        <authorList>
            <person name="Spang A."/>
            <person name="Saw J.H."/>
            <person name="Jorgensen S.L."/>
            <person name="Zaremba-Niedzwiedzka K."/>
            <person name="Martijn J."/>
            <person name="Lind A.E."/>
            <person name="van Eijk R."/>
            <person name="Schleper C."/>
            <person name="Guy L."/>
            <person name="Ettema T.J."/>
        </authorList>
    </citation>
    <scope>NUCLEOTIDE SEQUENCE</scope>
</reference>
<dbReference type="PANTHER" id="PTHR42753:SF2">
    <property type="entry name" value="PROLINE--TRNA LIGASE"/>
    <property type="match status" value="1"/>
</dbReference>
<feature type="domain" description="Aminoacyl-transfer RNA synthetases class-II family profile" evidence="13">
    <location>
        <begin position="33"/>
        <end position="463"/>
    </location>
</feature>
<evidence type="ECO:0000259" key="13">
    <source>
        <dbReference type="PROSITE" id="PS50862"/>
    </source>
</evidence>
<evidence type="ECO:0000256" key="1">
    <source>
        <dbReference type="ARBA" id="ARBA00004496"/>
    </source>
</evidence>
<dbReference type="InterPro" id="IPR002316">
    <property type="entry name" value="Pro-tRNA-ligase_IIa"/>
</dbReference>
<dbReference type="InterPro" id="IPR033730">
    <property type="entry name" value="ProRS_core_prok"/>
</dbReference>
<evidence type="ECO:0000256" key="3">
    <source>
        <dbReference type="ARBA" id="ARBA00012831"/>
    </source>
</evidence>
<dbReference type="Pfam" id="PF04073">
    <property type="entry name" value="tRNA_edit"/>
    <property type="match status" value="1"/>
</dbReference>